<dbReference type="EC" id="3.5.4.4" evidence="3"/>
<evidence type="ECO:0000256" key="5">
    <source>
        <dbReference type="ARBA" id="ARBA00022801"/>
    </source>
</evidence>
<comment type="similarity">
    <text evidence="2">Belongs to the metallo-dependent hydrolases superfamily. Adenosine and AMP deaminases family.</text>
</comment>
<gene>
    <name evidence="8" type="ORF">HDA44_000739</name>
</gene>
<evidence type="ECO:0000256" key="4">
    <source>
        <dbReference type="ARBA" id="ARBA00022723"/>
    </source>
</evidence>
<dbReference type="PANTHER" id="PTHR11409">
    <property type="entry name" value="ADENOSINE DEAMINASE"/>
    <property type="match status" value="1"/>
</dbReference>
<dbReference type="EMBL" id="JACHNF010000001">
    <property type="protein sequence ID" value="MBB5977398.1"/>
    <property type="molecule type" value="Genomic_DNA"/>
</dbReference>
<dbReference type="Pfam" id="PF00962">
    <property type="entry name" value="A_deaminase"/>
    <property type="match status" value="1"/>
</dbReference>
<reference evidence="8 9" key="1">
    <citation type="submission" date="2020-08" db="EMBL/GenBank/DDBJ databases">
        <title>Sequencing the genomes of 1000 actinobacteria strains.</title>
        <authorList>
            <person name="Klenk H.-P."/>
        </authorList>
    </citation>
    <scope>NUCLEOTIDE SEQUENCE [LARGE SCALE GENOMIC DNA]</scope>
    <source>
        <strain evidence="8 9">DSM 17294</strain>
    </source>
</reference>
<keyword evidence="6" id="KW-0862">Zinc</keyword>
<accession>A0A841DPM0</accession>
<dbReference type="GO" id="GO:0004000">
    <property type="term" value="F:adenosine deaminase activity"/>
    <property type="evidence" value="ECO:0007669"/>
    <property type="project" value="UniProtKB-ARBA"/>
</dbReference>
<evidence type="ECO:0000313" key="9">
    <source>
        <dbReference type="Proteomes" id="UP000558997"/>
    </source>
</evidence>
<dbReference type="GO" id="GO:0005829">
    <property type="term" value="C:cytosol"/>
    <property type="evidence" value="ECO:0007669"/>
    <property type="project" value="TreeGrafter"/>
</dbReference>
<evidence type="ECO:0000313" key="8">
    <source>
        <dbReference type="EMBL" id="MBB5977398.1"/>
    </source>
</evidence>
<evidence type="ECO:0000256" key="2">
    <source>
        <dbReference type="ARBA" id="ARBA00006676"/>
    </source>
</evidence>
<dbReference type="GO" id="GO:0046103">
    <property type="term" value="P:inosine biosynthetic process"/>
    <property type="evidence" value="ECO:0007669"/>
    <property type="project" value="TreeGrafter"/>
</dbReference>
<keyword evidence="9" id="KW-1185">Reference proteome</keyword>
<dbReference type="Gene3D" id="3.20.20.140">
    <property type="entry name" value="Metal-dependent hydrolases"/>
    <property type="match status" value="1"/>
</dbReference>
<proteinExistence type="inferred from homology"/>
<keyword evidence="5 8" id="KW-0378">Hydrolase</keyword>
<dbReference type="SUPFAM" id="SSF51556">
    <property type="entry name" value="Metallo-dependent hydrolases"/>
    <property type="match status" value="1"/>
</dbReference>
<dbReference type="GO" id="GO:0006154">
    <property type="term" value="P:adenosine catabolic process"/>
    <property type="evidence" value="ECO:0007669"/>
    <property type="project" value="TreeGrafter"/>
</dbReference>
<comment type="caution">
    <text evidence="8">The sequence shown here is derived from an EMBL/GenBank/DDBJ whole genome shotgun (WGS) entry which is preliminary data.</text>
</comment>
<dbReference type="NCBIfam" id="NF006847">
    <property type="entry name" value="PRK09358.1-2"/>
    <property type="match status" value="1"/>
</dbReference>
<dbReference type="AlphaFoldDB" id="A0A841DPM0"/>
<comment type="cofactor">
    <cofactor evidence="1">
        <name>Zn(2+)</name>
        <dbReference type="ChEBI" id="CHEBI:29105"/>
    </cofactor>
</comment>
<organism evidence="8 9">
    <name type="scientific">Kribbella solani</name>
    <dbReference type="NCBI Taxonomy" id="236067"/>
    <lineage>
        <taxon>Bacteria</taxon>
        <taxon>Bacillati</taxon>
        <taxon>Actinomycetota</taxon>
        <taxon>Actinomycetes</taxon>
        <taxon>Propionibacteriales</taxon>
        <taxon>Kribbellaceae</taxon>
        <taxon>Kribbella</taxon>
    </lineage>
</organism>
<keyword evidence="4" id="KW-0479">Metal-binding</keyword>
<evidence type="ECO:0000259" key="7">
    <source>
        <dbReference type="Pfam" id="PF00962"/>
    </source>
</evidence>
<dbReference type="PANTHER" id="PTHR11409:SF43">
    <property type="entry name" value="ADENOSINE DEAMINASE"/>
    <property type="match status" value="1"/>
</dbReference>
<sequence>MSSPRDVRPLPAAGDLPRVRELPKVSLHDHLEGGLRESTILEAGESLGLALPADDVESLGAWFLRAANSGSLVTVLESFWMSVAVMQTADVLSRVACEYVLDLASDGVIYGEVRWAPENMLTKGLSLDDAVEAVQSGLETGIATAAAQGHRIVVRQLLTAMRNGANSLEIARLALRWRDRGVAGFDIAGPEAGFPPSLHRDAFELLASEFFPATVHAGEAAGLDSIRSALVDGRASRLGHGVRITEDIDATGTGPRLGQVARWVRDHGVVLETSPTSNLQTGAVPSGNLAEHPFDLLHRLGFAVTVNTDNRLISQTTLSHEIALLCDTFGYGLPDLERFQLNALSAAFVDAGERAQLEAVIRTGHAPWS</sequence>
<dbReference type="GO" id="GO:0046872">
    <property type="term" value="F:metal ion binding"/>
    <property type="evidence" value="ECO:0007669"/>
    <property type="project" value="UniProtKB-KW"/>
</dbReference>
<evidence type="ECO:0000256" key="6">
    <source>
        <dbReference type="ARBA" id="ARBA00022833"/>
    </source>
</evidence>
<dbReference type="InterPro" id="IPR006330">
    <property type="entry name" value="Ado/ade_deaminase"/>
</dbReference>
<dbReference type="RefSeq" id="WP_184831339.1">
    <property type="nucleotide sequence ID" value="NZ_BAAAVN010000014.1"/>
</dbReference>
<dbReference type="Proteomes" id="UP000558997">
    <property type="component" value="Unassembled WGS sequence"/>
</dbReference>
<evidence type="ECO:0000256" key="3">
    <source>
        <dbReference type="ARBA" id="ARBA00012784"/>
    </source>
</evidence>
<protein>
    <recommendedName>
        <fullName evidence="3">adenosine deaminase</fullName>
        <ecNumber evidence="3">3.5.4.4</ecNumber>
    </recommendedName>
</protein>
<name>A0A841DPM0_9ACTN</name>
<evidence type="ECO:0000256" key="1">
    <source>
        <dbReference type="ARBA" id="ARBA00001947"/>
    </source>
</evidence>
<feature type="domain" description="Adenosine deaminase" evidence="7">
    <location>
        <begin position="23"/>
        <end position="359"/>
    </location>
</feature>
<dbReference type="InterPro" id="IPR001365">
    <property type="entry name" value="A_deaminase_dom"/>
</dbReference>
<dbReference type="GO" id="GO:0043103">
    <property type="term" value="P:hypoxanthine salvage"/>
    <property type="evidence" value="ECO:0007669"/>
    <property type="project" value="TreeGrafter"/>
</dbReference>
<dbReference type="InterPro" id="IPR032466">
    <property type="entry name" value="Metal_Hydrolase"/>
</dbReference>